<gene>
    <name evidence="3" type="ORF">Scaly_2684500</name>
</gene>
<evidence type="ECO:0000313" key="3">
    <source>
        <dbReference type="EMBL" id="KAL0290051.1"/>
    </source>
</evidence>
<dbReference type="InterPro" id="IPR000477">
    <property type="entry name" value="RT_dom"/>
</dbReference>
<proteinExistence type="predicted"/>
<name>A0AAW2J7U1_9LAMI</name>
<dbReference type="Gene3D" id="3.30.70.270">
    <property type="match status" value="1"/>
</dbReference>
<dbReference type="EMBL" id="JACGWM010001661">
    <property type="protein sequence ID" value="KAL0290051.1"/>
    <property type="molecule type" value="Genomic_DNA"/>
</dbReference>
<comment type="caution">
    <text evidence="3">The sequence shown here is derived from an EMBL/GenBank/DDBJ whole genome shotgun (WGS) entry which is preliminary data.</text>
</comment>
<dbReference type="PANTHER" id="PTHR24559">
    <property type="entry name" value="TRANSPOSON TY3-I GAG-POL POLYPROTEIN"/>
    <property type="match status" value="1"/>
</dbReference>
<dbReference type="Pfam" id="PF00078">
    <property type="entry name" value="RVT_1"/>
    <property type="match status" value="1"/>
</dbReference>
<dbReference type="InterPro" id="IPR043502">
    <property type="entry name" value="DNA/RNA_pol_sf"/>
</dbReference>
<protein>
    <submittedName>
        <fullName evidence="3">Retrovirus-related Pol polyprotein from transposon opus</fullName>
    </submittedName>
</protein>
<evidence type="ECO:0000256" key="1">
    <source>
        <dbReference type="SAM" id="MobiDB-lite"/>
    </source>
</evidence>
<dbReference type="AlphaFoldDB" id="A0AAW2J7U1"/>
<organism evidence="3">
    <name type="scientific">Sesamum calycinum</name>
    <dbReference type="NCBI Taxonomy" id="2727403"/>
    <lineage>
        <taxon>Eukaryota</taxon>
        <taxon>Viridiplantae</taxon>
        <taxon>Streptophyta</taxon>
        <taxon>Embryophyta</taxon>
        <taxon>Tracheophyta</taxon>
        <taxon>Spermatophyta</taxon>
        <taxon>Magnoliopsida</taxon>
        <taxon>eudicotyledons</taxon>
        <taxon>Gunneridae</taxon>
        <taxon>Pentapetalae</taxon>
        <taxon>asterids</taxon>
        <taxon>lamiids</taxon>
        <taxon>Lamiales</taxon>
        <taxon>Pedaliaceae</taxon>
        <taxon>Sesamum</taxon>
    </lineage>
</organism>
<accession>A0AAW2J7U1</accession>
<dbReference type="InterPro" id="IPR043128">
    <property type="entry name" value="Rev_trsase/Diguanyl_cyclase"/>
</dbReference>
<reference evidence="3" key="1">
    <citation type="submission" date="2020-06" db="EMBL/GenBank/DDBJ databases">
        <authorList>
            <person name="Li T."/>
            <person name="Hu X."/>
            <person name="Zhang T."/>
            <person name="Song X."/>
            <person name="Zhang H."/>
            <person name="Dai N."/>
            <person name="Sheng W."/>
            <person name="Hou X."/>
            <person name="Wei L."/>
        </authorList>
    </citation>
    <scope>NUCLEOTIDE SEQUENCE</scope>
    <source>
        <strain evidence="3">KEN8</strain>
        <tissue evidence="3">Leaf</tissue>
    </source>
</reference>
<feature type="region of interest" description="Disordered" evidence="1">
    <location>
        <begin position="351"/>
        <end position="376"/>
    </location>
</feature>
<feature type="domain" description="Reverse transcriptase" evidence="2">
    <location>
        <begin position="127"/>
        <end position="207"/>
    </location>
</feature>
<sequence length="376" mass="43611">MMTISYDSKIQFSYARDCHNSSSQRTNSRTIENENSSHIDQTLRGFHTMIPVSHFSQLTTLPTNLPKLHRRPTSPAEETRLQYLVPVSRGPSIHSLEVFDLERFRPILRFGFIAVKPMHNPIPQVAMLFGLKNAGATYQRLVDKIFQLQLGRNMEVYVDDMLVKIKEANNHVEDLKETFIVLRKYRLKLNFEKCAFGVRGGCFLGFIVTKEASKLILQKLGIYAAYSRCVYSTDHRRKSLPTRSITMAIDLKSLNHLKAHRRSRCHNTVRGQILSWNQPSSLHTPTVLDKAYDDHVLWHSHLSPYPRYSLRMHVTTMIPQVRGLILYYRNWESYDQASRGLHMTIPASQFSQSTTWPTNPLKLHRRPTSYADETRL</sequence>
<evidence type="ECO:0000259" key="2">
    <source>
        <dbReference type="Pfam" id="PF00078"/>
    </source>
</evidence>
<dbReference type="SUPFAM" id="SSF56672">
    <property type="entry name" value="DNA/RNA polymerases"/>
    <property type="match status" value="1"/>
</dbReference>
<dbReference type="InterPro" id="IPR053134">
    <property type="entry name" value="RNA-dir_DNA_polymerase"/>
</dbReference>
<dbReference type="CDD" id="cd01647">
    <property type="entry name" value="RT_LTR"/>
    <property type="match status" value="1"/>
</dbReference>
<reference evidence="3" key="2">
    <citation type="journal article" date="2024" name="Plant">
        <title>Genomic evolution and insights into agronomic trait innovations of Sesamum species.</title>
        <authorList>
            <person name="Miao H."/>
            <person name="Wang L."/>
            <person name="Qu L."/>
            <person name="Liu H."/>
            <person name="Sun Y."/>
            <person name="Le M."/>
            <person name="Wang Q."/>
            <person name="Wei S."/>
            <person name="Zheng Y."/>
            <person name="Lin W."/>
            <person name="Duan Y."/>
            <person name="Cao H."/>
            <person name="Xiong S."/>
            <person name="Wang X."/>
            <person name="Wei L."/>
            <person name="Li C."/>
            <person name="Ma Q."/>
            <person name="Ju M."/>
            <person name="Zhao R."/>
            <person name="Li G."/>
            <person name="Mu C."/>
            <person name="Tian Q."/>
            <person name="Mei H."/>
            <person name="Zhang T."/>
            <person name="Gao T."/>
            <person name="Zhang H."/>
        </authorList>
    </citation>
    <scope>NUCLEOTIDE SEQUENCE</scope>
    <source>
        <strain evidence="3">KEN8</strain>
    </source>
</reference>
<dbReference type="PANTHER" id="PTHR24559:SF430">
    <property type="entry name" value="RNA-DIRECTED DNA POLYMERASE"/>
    <property type="match status" value="1"/>
</dbReference>